<dbReference type="SUPFAM" id="SSF51735">
    <property type="entry name" value="NAD(P)-binding Rossmann-fold domains"/>
    <property type="match status" value="2"/>
</dbReference>
<protein>
    <recommendedName>
        <fullName evidence="1">RCK N-terminal domain-containing protein</fullName>
    </recommendedName>
</protein>
<dbReference type="AlphaFoldDB" id="A0A7I7SJL3"/>
<keyword evidence="3" id="KW-1185">Reference proteome</keyword>
<organism evidence="2 3">
    <name type="scientific">Mycolicibacillus koreensis</name>
    <dbReference type="NCBI Taxonomy" id="1069220"/>
    <lineage>
        <taxon>Bacteria</taxon>
        <taxon>Bacillati</taxon>
        <taxon>Actinomycetota</taxon>
        <taxon>Actinomycetes</taxon>
        <taxon>Mycobacteriales</taxon>
        <taxon>Mycobacteriaceae</taxon>
        <taxon>Mycolicibacillus</taxon>
    </lineage>
</organism>
<dbReference type="Pfam" id="PF02254">
    <property type="entry name" value="TrkA_N"/>
    <property type="match status" value="2"/>
</dbReference>
<gene>
    <name evidence="2" type="ORF">B8W67_15915</name>
</gene>
<dbReference type="PANTHER" id="PTHR43833">
    <property type="entry name" value="POTASSIUM CHANNEL PROTEIN 2-RELATED-RELATED"/>
    <property type="match status" value="1"/>
</dbReference>
<dbReference type="SUPFAM" id="SSF81324">
    <property type="entry name" value="Voltage-gated potassium channels"/>
    <property type="match status" value="1"/>
</dbReference>
<accession>A0A7I7SJL3</accession>
<evidence type="ECO:0000313" key="2">
    <source>
        <dbReference type="EMBL" id="OSC31824.1"/>
    </source>
</evidence>
<dbReference type="InterPro" id="IPR003148">
    <property type="entry name" value="RCK_N"/>
</dbReference>
<dbReference type="InterPro" id="IPR036291">
    <property type="entry name" value="NAD(P)-bd_dom_sf"/>
</dbReference>
<dbReference type="PROSITE" id="PS51201">
    <property type="entry name" value="RCK_N"/>
    <property type="match status" value="1"/>
</dbReference>
<dbReference type="Proteomes" id="UP000193577">
    <property type="component" value="Unassembled WGS sequence"/>
</dbReference>
<dbReference type="OrthoDB" id="9781411at2"/>
<name>A0A7I7SJL3_9MYCO</name>
<dbReference type="GO" id="GO:0006813">
    <property type="term" value="P:potassium ion transport"/>
    <property type="evidence" value="ECO:0007669"/>
    <property type="project" value="InterPro"/>
</dbReference>
<reference evidence="2 3" key="1">
    <citation type="submission" date="2017-04" db="EMBL/GenBank/DDBJ databases">
        <title>The new phylogeny of genus Mycobacterium.</title>
        <authorList>
            <person name="Tortoli E."/>
            <person name="Trovato A."/>
            <person name="Cirillo D.M."/>
        </authorList>
    </citation>
    <scope>NUCLEOTIDE SEQUENCE [LARGE SCALE GENOMIC DNA]</scope>
    <source>
        <strain evidence="2 3">KCTC 19819</strain>
    </source>
</reference>
<dbReference type="RefSeq" id="WP_069393144.1">
    <property type="nucleotide sequence ID" value="NZ_AP022594.1"/>
</dbReference>
<dbReference type="InterPro" id="IPR050721">
    <property type="entry name" value="Trk_Ktr_HKT_K-transport"/>
</dbReference>
<evidence type="ECO:0000313" key="3">
    <source>
        <dbReference type="Proteomes" id="UP000193577"/>
    </source>
</evidence>
<sequence length="577" mass="63706">MPNPVHLLAFWGRRRRPRLMPVRVPTTVGTTDVIFLLMRRMRAPLIVLITNFSFCTGGLMLMPGIDAAGNPYRLTVFDAFYQMTITVTTVGYSEVPHAFSYPQRMWLSMSIYLVVISWAYAIGVFFSLVNDAAFQDAIAAQRFRRQVRRLVEPFVIVAGYGQAGRAIGAELDGLGHRFVVVDNRESRVESVLAAQLSFDVPAVEGDAAVPAVLGMAGLGHRDCEGVLALTEDDTANLAVVMTVALLRPGLPVFARCGDVRIQARIEHFAPGAAINPDDRFGDYLALSIHRPVNHQLLRWLMDNDEEELPPVRTGLDSGRWVVCAEERFAADVLRDLGASGLTVDVVDPSDGAPDVADVVGFIAATGDDTANIALAEQARLANPDVYVVVRQQASTKKSLLEALQIDSVYIATDMVAREVLARILTPVFLRFVDHVFGRDEQWAVEARDHLRERCGSRTPQRDIVTISPAHAPAIVAWLSAGRPLTIGDLLRRPDDRDTMLPLGALVLLRDGEPMFLPGEDTALTLADQVLLVGKPDGLTQVRQVCDYPATLEYVATGREVPTTWLWSWLTDRWHRRD</sequence>
<evidence type="ECO:0000259" key="1">
    <source>
        <dbReference type="PROSITE" id="PS51201"/>
    </source>
</evidence>
<proteinExistence type="predicted"/>
<comment type="caution">
    <text evidence="2">The sequence shown here is derived from an EMBL/GenBank/DDBJ whole genome shotgun (WGS) entry which is preliminary data.</text>
</comment>
<feature type="domain" description="RCK N-terminal" evidence="1">
    <location>
        <begin position="152"/>
        <end position="274"/>
    </location>
</feature>
<dbReference type="Gene3D" id="3.40.50.720">
    <property type="entry name" value="NAD(P)-binding Rossmann-like Domain"/>
    <property type="match status" value="2"/>
</dbReference>
<dbReference type="EMBL" id="NCXO01000041">
    <property type="protein sequence ID" value="OSC31824.1"/>
    <property type="molecule type" value="Genomic_DNA"/>
</dbReference>